<dbReference type="InterPro" id="IPR002125">
    <property type="entry name" value="CMP_dCMP_dom"/>
</dbReference>
<feature type="domain" description="CMP/dCMP-type deaminase" evidence="3">
    <location>
        <begin position="1"/>
        <end position="112"/>
    </location>
</feature>
<name>A0A9D9D617_9BACL</name>
<dbReference type="GO" id="GO:0052717">
    <property type="term" value="F:tRNA-specific adenosine-34 deaminase activity"/>
    <property type="evidence" value="ECO:0007669"/>
    <property type="project" value="UniProtKB-EC"/>
</dbReference>
<dbReference type="EMBL" id="JADING010000058">
    <property type="protein sequence ID" value="MBO8414244.1"/>
    <property type="molecule type" value="Genomic_DNA"/>
</dbReference>
<evidence type="ECO:0000313" key="4">
    <source>
        <dbReference type="EMBL" id="MBO8414244.1"/>
    </source>
</evidence>
<evidence type="ECO:0000259" key="3">
    <source>
        <dbReference type="PROSITE" id="PS51747"/>
    </source>
</evidence>
<reference evidence="4" key="2">
    <citation type="journal article" date="2021" name="PeerJ">
        <title>Extensive microbial diversity within the chicken gut microbiome revealed by metagenomics and culture.</title>
        <authorList>
            <person name="Gilroy R."/>
            <person name="Ravi A."/>
            <person name="Getino M."/>
            <person name="Pursley I."/>
            <person name="Horton D.L."/>
            <person name="Alikhan N.F."/>
            <person name="Baker D."/>
            <person name="Gharbi K."/>
            <person name="Hall N."/>
            <person name="Watson M."/>
            <person name="Adriaenssens E.M."/>
            <person name="Foster-Nyarko E."/>
            <person name="Jarju S."/>
            <person name="Secka A."/>
            <person name="Antonio M."/>
            <person name="Oren A."/>
            <person name="Chaudhuri R.R."/>
            <person name="La Ragione R."/>
            <person name="Hildebrand F."/>
            <person name="Pallen M.J."/>
        </authorList>
    </citation>
    <scope>NUCLEOTIDE SEQUENCE</scope>
    <source>
        <strain evidence="4">1748</strain>
    </source>
</reference>
<dbReference type="CDD" id="cd01285">
    <property type="entry name" value="nucleoside_deaminase"/>
    <property type="match status" value="1"/>
</dbReference>
<dbReference type="InterPro" id="IPR058535">
    <property type="entry name" value="MafB19-deam"/>
</dbReference>
<dbReference type="GO" id="GO:0002100">
    <property type="term" value="P:tRNA wobble adenosine to inosine editing"/>
    <property type="evidence" value="ECO:0007669"/>
    <property type="project" value="InterPro"/>
</dbReference>
<evidence type="ECO:0000256" key="1">
    <source>
        <dbReference type="ARBA" id="ARBA00022723"/>
    </source>
</evidence>
<sequence length="141" mass="15845">MKDEEYLQLAYQEALKAAEIKETPVGCVIVYNDKIIGISHNTTQQETNPLLHAEILALEQAFKNLKSKNLKGAKIYISLEPCLMCLGAIINAHISEIYFSALDKKKGAFSFYNVSMQQLNVHYIESKKAGELLTSFFASLR</sequence>
<proteinExistence type="predicted"/>
<dbReference type="AlphaFoldDB" id="A0A9D9D617"/>
<dbReference type="PANTHER" id="PTHR11079">
    <property type="entry name" value="CYTOSINE DEAMINASE FAMILY MEMBER"/>
    <property type="match status" value="1"/>
</dbReference>
<keyword evidence="1" id="KW-0479">Metal-binding</keyword>
<dbReference type="PROSITE" id="PS00903">
    <property type="entry name" value="CYT_DCMP_DEAMINASES_1"/>
    <property type="match status" value="1"/>
</dbReference>
<dbReference type="InterPro" id="IPR016192">
    <property type="entry name" value="APOBEC/CMP_deaminase_Zn-bd"/>
</dbReference>
<dbReference type="PANTHER" id="PTHR11079:SF179">
    <property type="entry name" value="TRNA(ADENINE(34)) DEAMINASE, CHLOROPLASTIC"/>
    <property type="match status" value="1"/>
</dbReference>
<evidence type="ECO:0000256" key="2">
    <source>
        <dbReference type="ARBA" id="ARBA00022833"/>
    </source>
</evidence>
<dbReference type="PROSITE" id="PS51747">
    <property type="entry name" value="CYT_DCMP_DEAMINASES_2"/>
    <property type="match status" value="1"/>
</dbReference>
<reference evidence="4" key="1">
    <citation type="submission" date="2020-10" db="EMBL/GenBank/DDBJ databases">
        <authorList>
            <person name="Gilroy R."/>
        </authorList>
    </citation>
    <scope>NUCLEOTIDE SEQUENCE</scope>
    <source>
        <strain evidence="4">1748</strain>
    </source>
</reference>
<dbReference type="GO" id="GO:0008270">
    <property type="term" value="F:zinc ion binding"/>
    <property type="evidence" value="ECO:0007669"/>
    <property type="project" value="InterPro"/>
</dbReference>
<organism evidence="4 5">
    <name type="scientific">Candidatus Scatoplasma merdavium</name>
    <dbReference type="NCBI Taxonomy" id="2840932"/>
    <lineage>
        <taxon>Bacteria</taxon>
        <taxon>Bacillati</taxon>
        <taxon>Bacillota</taxon>
        <taxon>Bacilli</taxon>
        <taxon>Bacillales</taxon>
        <taxon>Candidatus Scatoplasma</taxon>
    </lineage>
</organism>
<comment type="caution">
    <text evidence="4">The sequence shown here is derived from an EMBL/GenBank/DDBJ whole genome shotgun (WGS) entry which is preliminary data.</text>
</comment>
<dbReference type="SUPFAM" id="SSF53927">
    <property type="entry name" value="Cytidine deaminase-like"/>
    <property type="match status" value="1"/>
</dbReference>
<protein>
    <submittedName>
        <fullName evidence="4">Nucleoside deaminase</fullName>
    </submittedName>
</protein>
<keyword evidence="2" id="KW-0862">Zinc</keyword>
<dbReference type="InterPro" id="IPR016193">
    <property type="entry name" value="Cytidine_deaminase-like"/>
</dbReference>
<dbReference type="Pfam" id="PF14437">
    <property type="entry name" value="MafB19-deam"/>
    <property type="match status" value="1"/>
</dbReference>
<accession>A0A9D9D617</accession>
<evidence type="ECO:0000313" key="5">
    <source>
        <dbReference type="Proteomes" id="UP000823629"/>
    </source>
</evidence>
<dbReference type="Gene3D" id="3.40.140.10">
    <property type="entry name" value="Cytidine Deaminase, domain 2"/>
    <property type="match status" value="1"/>
</dbReference>
<dbReference type="Proteomes" id="UP000823629">
    <property type="component" value="Unassembled WGS sequence"/>
</dbReference>
<gene>
    <name evidence="4" type="ORF">IAC78_02025</name>
</gene>